<accession>A0A7G5XFC0</accession>
<feature type="domain" description="Phospholipid/glycerol acyltransferase" evidence="4">
    <location>
        <begin position="29"/>
        <end position="142"/>
    </location>
</feature>
<evidence type="ECO:0000256" key="3">
    <source>
        <dbReference type="ARBA" id="ARBA00023315"/>
    </source>
</evidence>
<dbReference type="Proteomes" id="UP000515344">
    <property type="component" value="Chromosome"/>
</dbReference>
<dbReference type="KEGG" id="lacs:H4075_19200"/>
<dbReference type="Pfam" id="PF01553">
    <property type="entry name" value="Acyltransferase"/>
    <property type="match status" value="1"/>
</dbReference>
<dbReference type="PANTHER" id="PTHR10434">
    <property type="entry name" value="1-ACYL-SN-GLYCEROL-3-PHOSPHATE ACYLTRANSFERASE"/>
    <property type="match status" value="1"/>
</dbReference>
<evidence type="ECO:0000313" key="5">
    <source>
        <dbReference type="EMBL" id="QNA44173.1"/>
    </source>
</evidence>
<dbReference type="PANTHER" id="PTHR10434:SF9">
    <property type="entry name" value="PHOSPHOLIPID_GLYCEROL ACYLTRANSFERASE DOMAIN-CONTAINING PROTEIN"/>
    <property type="match status" value="1"/>
</dbReference>
<evidence type="ECO:0000259" key="4">
    <source>
        <dbReference type="SMART" id="SM00563"/>
    </source>
</evidence>
<gene>
    <name evidence="5" type="ORF">H4075_19200</name>
</gene>
<reference evidence="6" key="1">
    <citation type="submission" date="2020-08" db="EMBL/GenBank/DDBJ databases">
        <title>Lacibacter sp. S13-6-6 genome sequencing.</title>
        <authorList>
            <person name="Jin L."/>
        </authorList>
    </citation>
    <scope>NUCLEOTIDE SEQUENCE [LARGE SCALE GENOMIC DNA]</scope>
    <source>
        <strain evidence="6">S13-6-6</strain>
    </source>
</reference>
<evidence type="ECO:0000256" key="2">
    <source>
        <dbReference type="ARBA" id="ARBA00022679"/>
    </source>
</evidence>
<proteinExistence type="predicted"/>
<dbReference type="AlphaFoldDB" id="A0A7G5XFC0"/>
<dbReference type="EMBL" id="CP060007">
    <property type="protein sequence ID" value="QNA44173.1"/>
    <property type="molecule type" value="Genomic_DNA"/>
</dbReference>
<dbReference type="RefSeq" id="WP_182802435.1">
    <property type="nucleotide sequence ID" value="NZ_CP060007.1"/>
</dbReference>
<keyword evidence="3 5" id="KW-0012">Acyltransferase</keyword>
<sequence length="185" mass="20768">MVGWITSLWWKLNGWKINGTFPDHIPKMVIAVGPHTSAWDVVVGLAARYVTPIHKAYFLGKKELFDGAFGWFFRALGGTPVDRSSSKGMVSQVADKFKQYDMFRIAMSPEGTRKKVEKLRTGFYYIAKEANVPILLVGFDFKNKQVIYGPIVHPSNDEALDFKQITAFFAPIEGKHKDAGMAHLG</sequence>
<name>A0A7G5XFC0_9BACT</name>
<organism evidence="5 6">
    <name type="scientific">Lacibacter sediminis</name>
    <dbReference type="NCBI Taxonomy" id="2760713"/>
    <lineage>
        <taxon>Bacteria</taxon>
        <taxon>Pseudomonadati</taxon>
        <taxon>Bacteroidota</taxon>
        <taxon>Chitinophagia</taxon>
        <taxon>Chitinophagales</taxon>
        <taxon>Chitinophagaceae</taxon>
        <taxon>Lacibacter</taxon>
    </lineage>
</organism>
<dbReference type="SUPFAM" id="SSF69593">
    <property type="entry name" value="Glycerol-3-phosphate (1)-acyltransferase"/>
    <property type="match status" value="1"/>
</dbReference>
<keyword evidence="2" id="KW-0808">Transferase</keyword>
<protein>
    <submittedName>
        <fullName evidence="5">1-acyl-sn-glycerol-3-phosphate acyltransferase</fullName>
    </submittedName>
</protein>
<dbReference type="InterPro" id="IPR002123">
    <property type="entry name" value="Plipid/glycerol_acylTrfase"/>
</dbReference>
<keyword evidence="6" id="KW-1185">Reference proteome</keyword>
<dbReference type="SMART" id="SM00563">
    <property type="entry name" value="PlsC"/>
    <property type="match status" value="1"/>
</dbReference>
<dbReference type="GO" id="GO:0003841">
    <property type="term" value="F:1-acylglycerol-3-phosphate O-acyltransferase activity"/>
    <property type="evidence" value="ECO:0007669"/>
    <property type="project" value="TreeGrafter"/>
</dbReference>
<evidence type="ECO:0000313" key="6">
    <source>
        <dbReference type="Proteomes" id="UP000515344"/>
    </source>
</evidence>
<comment type="pathway">
    <text evidence="1">Lipid metabolism.</text>
</comment>
<evidence type="ECO:0000256" key="1">
    <source>
        <dbReference type="ARBA" id="ARBA00005189"/>
    </source>
</evidence>
<dbReference type="GO" id="GO:0006654">
    <property type="term" value="P:phosphatidic acid biosynthetic process"/>
    <property type="evidence" value="ECO:0007669"/>
    <property type="project" value="TreeGrafter"/>
</dbReference>